<keyword evidence="5" id="KW-1185">Reference proteome</keyword>
<dbReference type="Pfam" id="PF00296">
    <property type="entry name" value="Bac_luciferase"/>
    <property type="match status" value="1"/>
</dbReference>
<protein>
    <submittedName>
        <fullName evidence="4">LLM class flavin-dependent oxidoreductase</fullName>
    </submittedName>
</protein>
<dbReference type="AlphaFoldDB" id="A0A6A0B312"/>
<dbReference type="SUPFAM" id="SSF51679">
    <property type="entry name" value="Bacterial luciferase-like"/>
    <property type="match status" value="1"/>
</dbReference>
<dbReference type="RefSeq" id="WP_272491132.1">
    <property type="nucleotide sequence ID" value="NZ_BLLG01000034.1"/>
</dbReference>
<organism evidence="4 5">
    <name type="scientific">Streptomyces pacificus</name>
    <dbReference type="NCBI Taxonomy" id="2705029"/>
    <lineage>
        <taxon>Bacteria</taxon>
        <taxon>Bacillati</taxon>
        <taxon>Actinomycetota</taxon>
        <taxon>Actinomycetes</taxon>
        <taxon>Kitasatosporales</taxon>
        <taxon>Streptomycetaceae</taxon>
        <taxon>Streptomyces</taxon>
    </lineage>
</organism>
<sequence length="348" mass="36809">MTTDASGHNTSAQGASARSAPGTAPNGLPSVLVPNMPDTPDALRPFGELVRDTGARRLWTGQSLKVETHQAFAHLAGAGLRVPVGTSVTLMPLRHPYDAALQARSLALTTGHTVVAGYGVGAPAFVRSLNGRPYASPRTMAADYLRTVRSLLDGEIVDHAGDYHALRGRLIPMEHPGVEVGAGVLRPNMARTVGGVADVAITWMTPPGYVAETLLPALEEGAEDRDARCRVATVVHVAVERAGRDPYVLAYTAASGHLTADHYTDMLRRAGVPAEPSDPRAGAVSLVDSGTFVFGSADHIAARLDEYRDAGVDEVILNCAGVLFTEGREAAFRDAREIIEAVRRRRSG</sequence>
<reference evidence="4 5" key="1">
    <citation type="submission" date="2020-02" db="EMBL/GenBank/DDBJ databases">
        <title>Whole Genome Shotgun Sequence of Streptomyces sp. strain CWH03.</title>
        <authorList>
            <person name="Dohra H."/>
            <person name="Kodani S."/>
            <person name="Yamamura H."/>
        </authorList>
    </citation>
    <scope>NUCLEOTIDE SEQUENCE [LARGE SCALE GENOMIC DNA]</scope>
    <source>
        <strain evidence="4 5">CWH03</strain>
    </source>
</reference>
<name>A0A6A0B312_9ACTN</name>
<dbReference type="Gene3D" id="3.20.20.30">
    <property type="entry name" value="Luciferase-like domain"/>
    <property type="match status" value="1"/>
</dbReference>
<dbReference type="Proteomes" id="UP000484988">
    <property type="component" value="Unassembled WGS sequence"/>
</dbReference>
<feature type="compositionally biased region" description="Polar residues" evidence="2">
    <location>
        <begin position="1"/>
        <end position="16"/>
    </location>
</feature>
<keyword evidence="1" id="KW-0560">Oxidoreductase</keyword>
<dbReference type="GO" id="GO:0016705">
    <property type="term" value="F:oxidoreductase activity, acting on paired donors, with incorporation or reduction of molecular oxygen"/>
    <property type="evidence" value="ECO:0007669"/>
    <property type="project" value="InterPro"/>
</dbReference>
<evidence type="ECO:0000259" key="3">
    <source>
        <dbReference type="Pfam" id="PF00296"/>
    </source>
</evidence>
<dbReference type="InterPro" id="IPR011251">
    <property type="entry name" value="Luciferase-like_dom"/>
</dbReference>
<feature type="region of interest" description="Disordered" evidence="2">
    <location>
        <begin position="1"/>
        <end position="39"/>
    </location>
</feature>
<comment type="caution">
    <text evidence="4">The sequence shown here is derived from an EMBL/GenBank/DDBJ whole genome shotgun (WGS) entry which is preliminary data.</text>
</comment>
<dbReference type="InterPro" id="IPR036661">
    <property type="entry name" value="Luciferase-like_sf"/>
</dbReference>
<accession>A0A6A0B312</accession>
<dbReference type="InterPro" id="IPR050564">
    <property type="entry name" value="F420-G6PD/mer"/>
</dbReference>
<evidence type="ECO:0000313" key="5">
    <source>
        <dbReference type="Proteomes" id="UP000484988"/>
    </source>
</evidence>
<feature type="domain" description="Luciferase-like" evidence="3">
    <location>
        <begin position="38"/>
        <end position="314"/>
    </location>
</feature>
<dbReference type="EMBL" id="BLLG01000034">
    <property type="protein sequence ID" value="GFH39532.1"/>
    <property type="molecule type" value="Genomic_DNA"/>
</dbReference>
<proteinExistence type="predicted"/>
<dbReference type="PANTHER" id="PTHR43244">
    <property type="match status" value="1"/>
</dbReference>
<gene>
    <name evidence="4" type="ORF">SCWH03_58000</name>
</gene>
<evidence type="ECO:0000313" key="4">
    <source>
        <dbReference type="EMBL" id="GFH39532.1"/>
    </source>
</evidence>
<dbReference type="PANTHER" id="PTHR43244:SF1">
    <property type="entry name" value="5,10-METHYLENETETRAHYDROMETHANOPTERIN REDUCTASE"/>
    <property type="match status" value="1"/>
</dbReference>
<evidence type="ECO:0000256" key="1">
    <source>
        <dbReference type="ARBA" id="ARBA00023002"/>
    </source>
</evidence>
<evidence type="ECO:0000256" key="2">
    <source>
        <dbReference type="SAM" id="MobiDB-lite"/>
    </source>
</evidence>